<evidence type="ECO:0000313" key="3">
    <source>
        <dbReference type="Proteomes" id="UP000242146"/>
    </source>
</evidence>
<dbReference type="Proteomes" id="UP000242146">
    <property type="component" value="Unassembled WGS sequence"/>
</dbReference>
<dbReference type="EMBL" id="MCGT01000013">
    <property type="protein sequence ID" value="ORX54630.1"/>
    <property type="molecule type" value="Genomic_DNA"/>
</dbReference>
<gene>
    <name evidence="2" type="ORF">DM01DRAFT_330870</name>
</gene>
<accession>A0A1X2GIS7</accession>
<name>A0A1X2GIS7_9FUNG</name>
<evidence type="ECO:0000313" key="2">
    <source>
        <dbReference type="EMBL" id="ORX54630.1"/>
    </source>
</evidence>
<evidence type="ECO:0000256" key="1">
    <source>
        <dbReference type="SAM" id="MobiDB-lite"/>
    </source>
</evidence>
<dbReference type="OrthoDB" id="2289701at2759"/>
<dbReference type="AlphaFoldDB" id="A0A1X2GIS7"/>
<proteinExistence type="predicted"/>
<feature type="region of interest" description="Disordered" evidence="1">
    <location>
        <begin position="1"/>
        <end position="25"/>
    </location>
</feature>
<sequence length="62" mass="6940">MGNLSKMQQTNQNPSAIRPPSRPELPIFSTHMFPWSYIQQALLAQSVERETLNLKAVGSTPT</sequence>
<feature type="compositionally biased region" description="Polar residues" evidence="1">
    <location>
        <begin position="1"/>
        <end position="15"/>
    </location>
</feature>
<reference evidence="2 3" key="1">
    <citation type="submission" date="2016-07" db="EMBL/GenBank/DDBJ databases">
        <title>Pervasive Adenine N6-methylation of Active Genes in Fungi.</title>
        <authorList>
            <consortium name="DOE Joint Genome Institute"/>
            <person name="Mondo S.J."/>
            <person name="Dannebaum R.O."/>
            <person name="Kuo R.C."/>
            <person name="Labutti K."/>
            <person name="Haridas S."/>
            <person name="Kuo A."/>
            <person name="Salamov A."/>
            <person name="Ahrendt S.R."/>
            <person name="Lipzen A."/>
            <person name="Sullivan W."/>
            <person name="Andreopoulos W.B."/>
            <person name="Clum A."/>
            <person name="Lindquist E."/>
            <person name="Daum C."/>
            <person name="Ramamoorthy G.K."/>
            <person name="Gryganskyi A."/>
            <person name="Culley D."/>
            <person name="Magnuson J.K."/>
            <person name="James T.Y."/>
            <person name="O'Malley M.A."/>
            <person name="Stajich J.E."/>
            <person name="Spatafora J.W."/>
            <person name="Visel A."/>
            <person name="Grigoriev I.V."/>
        </authorList>
    </citation>
    <scope>NUCLEOTIDE SEQUENCE [LARGE SCALE GENOMIC DNA]</scope>
    <source>
        <strain evidence="2 3">NRRL 3301</strain>
    </source>
</reference>
<comment type="caution">
    <text evidence="2">The sequence shown here is derived from an EMBL/GenBank/DDBJ whole genome shotgun (WGS) entry which is preliminary data.</text>
</comment>
<protein>
    <submittedName>
        <fullName evidence="2">Uncharacterized protein</fullName>
    </submittedName>
</protein>
<keyword evidence="3" id="KW-1185">Reference proteome</keyword>
<organism evidence="2 3">
    <name type="scientific">Hesseltinella vesiculosa</name>
    <dbReference type="NCBI Taxonomy" id="101127"/>
    <lineage>
        <taxon>Eukaryota</taxon>
        <taxon>Fungi</taxon>
        <taxon>Fungi incertae sedis</taxon>
        <taxon>Mucoromycota</taxon>
        <taxon>Mucoromycotina</taxon>
        <taxon>Mucoromycetes</taxon>
        <taxon>Mucorales</taxon>
        <taxon>Cunninghamellaceae</taxon>
        <taxon>Hesseltinella</taxon>
    </lineage>
</organism>